<dbReference type="InterPro" id="IPR052539">
    <property type="entry name" value="MGD_biosynthesis_adapter"/>
</dbReference>
<dbReference type="GO" id="GO:0005525">
    <property type="term" value="F:GTP binding"/>
    <property type="evidence" value="ECO:0007669"/>
    <property type="project" value="InterPro"/>
</dbReference>
<dbReference type="Pfam" id="PF03205">
    <property type="entry name" value="MobB"/>
    <property type="match status" value="1"/>
</dbReference>
<feature type="domain" description="Molybdopterin-guanine dinucleotide biosynthesis protein B (MobB)" evidence="1">
    <location>
        <begin position="9"/>
        <end position="140"/>
    </location>
</feature>
<dbReference type="NCBIfam" id="TIGR00176">
    <property type="entry name" value="mobB"/>
    <property type="match status" value="1"/>
</dbReference>
<evidence type="ECO:0000259" key="1">
    <source>
        <dbReference type="Pfam" id="PF03205"/>
    </source>
</evidence>
<proteinExistence type="predicted"/>
<organism evidence="2">
    <name type="scientific">uncultured Desulfobacterium sp</name>
    <dbReference type="NCBI Taxonomy" id="201089"/>
    <lineage>
        <taxon>Bacteria</taxon>
        <taxon>Pseudomonadati</taxon>
        <taxon>Thermodesulfobacteriota</taxon>
        <taxon>Desulfobacteria</taxon>
        <taxon>Desulfobacterales</taxon>
        <taxon>Desulfobacteriaceae</taxon>
        <taxon>Desulfobacterium</taxon>
        <taxon>environmental samples</taxon>
    </lineage>
</organism>
<dbReference type="CDD" id="cd03116">
    <property type="entry name" value="MobB"/>
    <property type="match status" value="1"/>
</dbReference>
<sequence>MSKQGEPPIISIVGMSGSGKTTLLEKLIPELKGRGLRVATIKHDVHGFEMDKPGKDSWRHKRAGAATSMISSPFMIGMVMDADHDHSPEELGRFLSGSDIILTEGYKQKGKNKLEVFRPDGSGEEPICRDDKDLIALISDMPFDLGVPRFTLNDISGLADFIISRFELAPS</sequence>
<accession>A0A445MSY7</accession>
<evidence type="ECO:0000313" key="2">
    <source>
        <dbReference type="EMBL" id="SPD72529.1"/>
    </source>
</evidence>
<gene>
    <name evidence="2" type="primary">mobB</name>
    <name evidence="2" type="ORF">PITCH_A140009</name>
</gene>
<reference evidence="2" key="1">
    <citation type="submission" date="2018-01" db="EMBL/GenBank/DDBJ databases">
        <authorList>
            <person name="Regsiter A."/>
            <person name="William W."/>
        </authorList>
    </citation>
    <scope>NUCLEOTIDE SEQUENCE</scope>
    <source>
        <strain evidence="2">TRIP AH-1</strain>
    </source>
</reference>
<dbReference type="PANTHER" id="PTHR40072">
    <property type="entry name" value="MOLYBDOPTERIN-GUANINE DINUCLEOTIDE BIOSYNTHESIS ADAPTER PROTEIN-RELATED"/>
    <property type="match status" value="1"/>
</dbReference>
<protein>
    <submittedName>
        <fullName evidence="2">Molybdopterin-guanine dinucleotide biosynthesis adapter protein</fullName>
    </submittedName>
</protein>
<dbReference type="AlphaFoldDB" id="A0A445MSY7"/>
<dbReference type="SUPFAM" id="SSF52540">
    <property type="entry name" value="P-loop containing nucleoside triphosphate hydrolases"/>
    <property type="match status" value="1"/>
</dbReference>
<name>A0A445MSY7_9BACT</name>
<dbReference type="PANTHER" id="PTHR40072:SF1">
    <property type="entry name" value="MOLYBDOPTERIN-GUANINE DINUCLEOTIDE BIOSYNTHESIS ADAPTER PROTEIN"/>
    <property type="match status" value="1"/>
</dbReference>
<dbReference type="InterPro" id="IPR027417">
    <property type="entry name" value="P-loop_NTPase"/>
</dbReference>
<dbReference type="GO" id="GO:0006777">
    <property type="term" value="P:Mo-molybdopterin cofactor biosynthetic process"/>
    <property type="evidence" value="ECO:0007669"/>
    <property type="project" value="InterPro"/>
</dbReference>
<dbReference type="EMBL" id="OJIN01000046">
    <property type="protein sequence ID" value="SPD72529.1"/>
    <property type="molecule type" value="Genomic_DNA"/>
</dbReference>
<dbReference type="Gene3D" id="3.40.50.300">
    <property type="entry name" value="P-loop containing nucleotide triphosphate hydrolases"/>
    <property type="match status" value="1"/>
</dbReference>
<dbReference type="InterPro" id="IPR004435">
    <property type="entry name" value="MobB_dom"/>
</dbReference>